<reference evidence="2 3" key="1">
    <citation type="submission" date="2019-07" db="EMBL/GenBank/DDBJ databases">
        <title>Insights of Desulfuromonas acetexigens electromicrobiology.</title>
        <authorList>
            <person name="Katuri K."/>
            <person name="Sapireddy V."/>
            <person name="Shaw D.R."/>
            <person name="Saikaly P."/>
        </authorList>
    </citation>
    <scope>NUCLEOTIDE SEQUENCE [LARGE SCALE GENOMIC DNA]</scope>
    <source>
        <strain evidence="2 3">2873</strain>
    </source>
</reference>
<dbReference type="RefSeq" id="WP_092055615.1">
    <property type="nucleotide sequence ID" value="NZ_FOJJ01000012.1"/>
</dbReference>
<accession>A0A550JIT1</accession>
<dbReference type="InterPro" id="IPR003018">
    <property type="entry name" value="GAF"/>
</dbReference>
<dbReference type="Gene3D" id="3.30.450.40">
    <property type="match status" value="1"/>
</dbReference>
<dbReference type="SMART" id="SM00065">
    <property type="entry name" value="GAF"/>
    <property type="match status" value="1"/>
</dbReference>
<gene>
    <name evidence="2" type="ORF">FL622_03280</name>
</gene>
<dbReference type="Pfam" id="PF13185">
    <property type="entry name" value="GAF_2"/>
    <property type="match status" value="1"/>
</dbReference>
<keyword evidence="3" id="KW-1185">Reference proteome</keyword>
<dbReference type="SUPFAM" id="SSF55781">
    <property type="entry name" value="GAF domain-like"/>
    <property type="match status" value="1"/>
</dbReference>
<protein>
    <submittedName>
        <fullName evidence="2">GAF domain-containing protein</fullName>
    </submittedName>
</protein>
<evidence type="ECO:0000259" key="1">
    <source>
        <dbReference type="SMART" id="SM00065"/>
    </source>
</evidence>
<dbReference type="Proteomes" id="UP000317155">
    <property type="component" value="Unassembled WGS sequence"/>
</dbReference>
<comment type="caution">
    <text evidence="2">The sequence shown here is derived from an EMBL/GenBank/DDBJ whole genome shotgun (WGS) entry which is preliminary data.</text>
</comment>
<feature type="domain" description="GAF" evidence="1">
    <location>
        <begin position="23"/>
        <end position="173"/>
    </location>
</feature>
<evidence type="ECO:0000313" key="3">
    <source>
        <dbReference type="Proteomes" id="UP000317155"/>
    </source>
</evidence>
<organism evidence="2 3">
    <name type="scientific">Trichloromonas acetexigens</name>
    <dbReference type="NCBI Taxonomy" id="38815"/>
    <lineage>
        <taxon>Bacteria</taxon>
        <taxon>Pseudomonadati</taxon>
        <taxon>Thermodesulfobacteriota</taxon>
        <taxon>Desulfuromonadia</taxon>
        <taxon>Desulfuromonadales</taxon>
        <taxon>Trichloromonadaceae</taxon>
        <taxon>Trichloromonas</taxon>
    </lineage>
</organism>
<dbReference type="AlphaFoldDB" id="A0A550JIT1"/>
<sequence>MESFNASIMKLVGLAGFLEEQGNFDDSLNEMAALAANLVDSENCSLMLFHEEAGDEPVMRIYASHGYLPAAAYTEKARHKEGIAGQVAATGQALLIPDIEQSPFAPKARWPERRHKGFVSAPIFIGGKVVGVINVNSPVDDRTYGEKDLYQLTTVALVAGKSIQVRQLQNLLRSRFAQLAVLNEANAVVEDAVEAALKNPAFLAKSFGRAFYRELRKAGFSNNHIINAATEVIAQLSERVEKHRARGEEEG</sequence>
<name>A0A550JIT1_9BACT</name>
<dbReference type="OrthoDB" id="6116130at2"/>
<proteinExistence type="predicted"/>
<dbReference type="InterPro" id="IPR029016">
    <property type="entry name" value="GAF-like_dom_sf"/>
</dbReference>
<dbReference type="EMBL" id="VJVV01000002">
    <property type="protein sequence ID" value="TRO83119.1"/>
    <property type="molecule type" value="Genomic_DNA"/>
</dbReference>
<evidence type="ECO:0000313" key="2">
    <source>
        <dbReference type="EMBL" id="TRO83119.1"/>
    </source>
</evidence>